<dbReference type="InterPro" id="IPR009030">
    <property type="entry name" value="Growth_fac_rcpt_cys_sf"/>
</dbReference>
<keyword evidence="6" id="KW-0547">Nucleotide-binding</keyword>
<dbReference type="SUPFAM" id="SSF49265">
    <property type="entry name" value="Fibronectin type III"/>
    <property type="match status" value="2"/>
</dbReference>
<dbReference type="Gene3D" id="2.60.40.10">
    <property type="entry name" value="Immunoglobulins"/>
    <property type="match status" value="3"/>
</dbReference>
<dbReference type="VEuPathDB" id="VectorBase:ASTEI20_040134"/>
<keyword evidence="8" id="KW-0067">ATP-binding</keyword>
<dbReference type="SUPFAM" id="SSF52058">
    <property type="entry name" value="L domain-like"/>
    <property type="match status" value="2"/>
</dbReference>
<feature type="transmembrane region" description="Helical" evidence="16">
    <location>
        <begin position="984"/>
        <end position="1003"/>
    </location>
</feature>
<keyword evidence="5 16" id="KW-0812">Transmembrane</keyword>
<evidence type="ECO:0000256" key="8">
    <source>
        <dbReference type="ARBA" id="ARBA00022840"/>
    </source>
</evidence>
<evidence type="ECO:0000256" key="2">
    <source>
        <dbReference type="ARBA" id="ARBA00011902"/>
    </source>
</evidence>
<dbReference type="Proteomes" id="UP000076408">
    <property type="component" value="Unassembled WGS sequence"/>
</dbReference>
<keyword evidence="10 16" id="KW-0472">Membrane</keyword>
<dbReference type="PROSITE" id="PS50853">
    <property type="entry name" value="FN3"/>
    <property type="match status" value="2"/>
</dbReference>
<reference evidence="19" key="1">
    <citation type="journal article" date="2014" name="Genome Biol.">
        <title>Genome analysis of a major urban malaria vector mosquito, Anopheles stephensi.</title>
        <authorList>
            <person name="Jiang X."/>
            <person name="Peery A."/>
            <person name="Hall A.B."/>
            <person name="Sharma A."/>
            <person name="Chen X.G."/>
            <person name="Waterhouse R.M."/>
            <person name="Komissarov A."/>
            <person name="Riehle M.M."/>
            <person name="Shouche Y."/>
            <person name="Sharakhova M.V."/>
            <person name="Lawson D."/>
            <person name="Pakpour N."/>
            <person name="Arensburger P."/>
            <person name="Davidson V.L."/>
            <person name="Eiglmeier K."/>
            <person name="Emrich S."/>
            <person name="George P."/>
            <person name="Kennedy R.C."/>
            <person name="Mane S.P."/>
            <person name="Maslen G."/>
            <person name="Oringanje C."/>
            <person name="Qi Y."/>
            <person name="Settlage R."/>
            <person name="Tojo M."/>
            <person name="Tubio J.M."/>
            <person name="Unger M.F."/>
            <person name="Wang B."/>
            <person name="Vernick K.D."/>
            <person name="Ribeiro J.M."/>
            <person name="James A.A."/>
            <person name="Michel K."/>
            <person name="Riehle M.A."/>
            <person name="Luckhart S."/>
            <person name="Sharakhov I.V."/>
            <person name="Tu Z."/>
        </authorList>
    </citation>
    <scope>NUCLEOTIDE SEQUENCE [LARGE SCALE GENOMIC DNA]</scope>
    <source>
        <strain evidence="19">Indian</strain>
    </source>
</reference>
<feature type="compositionally biased region" description="Acidic residues" evidence="15">
    <location>
        <begin position="716"/>
        <end position="738"/>
    </location>
</feature>
<evidence type="ECO:0000256" key="17">
    <source>
        <dbReference type="SAM" id="SignalP"/>
    </source>
</evidence>
<evidence type="ECO:0000256" key="16">
    <source>
        <dbReference type="SAM" id="Phobius"/>
    </source>
</evidence>
<evidence type="ECO:0000256" key="5">
    <source>
        <dbReference type="ARBA" id="ARBA00022692"/>
    </source>
</evidence>
<dbReference type="SUPFAM" id="SSF57184">
    <property type="entry name" value="Growth factor receptor domain"/>
    <property type="match status" value="1"/>
</dbReference>
<evidence type="ECO:0000256" key="3">
    <source>
        <dbReference type="ARBA" id="ARBA00022553"/>
    </source>
</evidence>
<evidence type="ECO:0000256" key="13">
    <source>
        <dbReference type="ARBA" id="ARBA00023180"/>
    </source>
</evidence>
<dbReference type="GO" id="GO:0005524">
    <property type="term" value="F:ATP binding"/>
    <property type="evidence" value="ECO:0007669"/>
    <property type="project" value="UniProtKB-KW"/>
</dbReference>
<evidence type="ECO:0000256" key="4">
    <source>
        <dbReference type="ARBA" id="ARBA00022679"/>
    </source>
</evidence>
<proteinExistence type="predicted"/>
<sequence>MALKGSGLMVLLGWALAVRCVHSVRVSRDAIESVPDGSSSSSSSGSISSARGADDETDDNDPRCTNVDIRNDLRRLSEIENCTVISGFFQMVLLDRVPAEEFEKYRFPKLREVTGYMLFFRVINLTTLRRLFPQLAVIRGQQLIGNYALVFYYMENMIEVGLKSLIAIQRGFVYTLHCPQLCHLDTIDWAAISGLDNNTKNLNSFEPPKSVCNKSEVCRSCEPKFCWGSESCQKFYKGYNFNRRIKCHPQCIGGCKGTAATECNVCRGLKEGRQCVEQCSADKLMYRQTKRCITKETCLNRGGLLFLNECVLECPAGYSATNVDQEEADFSIHKCYPCRHRCPKVCDGTEIMYLSDADRMRGCTIVNGTLHIRLKEDHPNLLEELRNGLGDIEEIMGILKVFRSNYISSLEFLASLEIIHGQYGNENSNFSLMVYENSNLQRLWNFEQKTSLRLMTRSMYFRNNELLCNAHIKLLQKVAEYDNASDTIDWNSNGYMQACHVQPFHARYEVVSSRVVTVFWSKHSFKTHHRLQGYLLYYIRTNVDKSPYEGRDLCSKFGWKSRYVALENVHIVGSFYAHNLTRLKPYTRYAFYVKAYYNESFNSATDLVGLSDMQYFRTAKDRPISPLHMRTARKNDSTITLTWRILPSEQAMVQQYHVDVFIQPDEQRKFDQRNYCTDPHQQPRPAHHDQWQWQWPAAAADVCSEESCCGQLQYEQELEEEEDEDEDEDELTEPDDFFSEQNSMENGGRIGGRRRRKRSVDASISFELSMLKLLKEADTEVDHYERRMRRDADGGEVELVNRVSYQDFTTDNYEHTVAGLRPFTRYVFQLFACSENVTSSCSSYSLYTDRTNPSPHVDRVRVTMETDAATNASTVVRMTHADRIVLHIPEPTEVNGLPVAYRVEVQAINGTDLKRRSECFTRLQHELHHYRHTVTNVRPGEYLVRAQVISLAGAGPFSEWMFVRVLEPLVESSHTHGHTGLRDGLIALAVLLVIGIGLGLAYLRRERFWWCRRRSRWGGSKRDDKIPLAINDGNQINLDDGFVNCPLK</sequence>
<dbReference type="EC" id="2.7.10.1" evidence="2"/>
<dbReference type="InterPro" id="IPR036941">
    <property type="entry name" value="Rcpt_L-dom_sf"/>
</dbReference>
<feature type="region of interest" description="Disordered" evidence="15">
    <location>
        <begin position="715"/>
        <end position="754"/>
    </location>
</feature>
<protein>
    <recommendedName>
        <fullName evidence="2">receptor protein-tyrosine kinase</fullName>
        <ecNumber evidence="2">2.7.10.1</ecNumber>
    </recommendedName>
</protein>
<dbReference type="SMART" id="SM00060">
    <property type="entry name" value="FN3"/>
    <property type="match status" value="3"/>
</dbReference>
<dbReference type="PANTHER" id="PTHR46957">
    <property type="entry name" value="CYTOKINE RECEPTOR"/>
    <property type="match status" value="1"/>
</dbReference>
<evidence type="ECO:0000313" key="19">
    <source>
        <dbReference type="Proteomes" id="UP000076408"/>
    </source>
</evidence>
<keyword evidence="11" id="KW-0829">Tyrosine-protein kinase</keyword>
<dbReference type="InterPro" id="IPR003961">
    <property type="entry name" value="FN3_dom"/>
</dbReference>
<dbReference type="InterPro" id="IPR006212">
    <property type="entry name" value="Furin_repeat"/>
</dbReference>
<accession>A0A182YDQ9</accession>
<keyword evidence="19" id="KW-1185">Reference proteome</keyword>
<dbReference type="OMA" id="HWGNETA"/>
<dbReference type="Pfam" id="PF01030">
    <property type="entry name" value="Recep_L_domain"/>
    <property type="match status" value="2"/>
</dbReference>
<dbReference type="InterPro" id="IPR013783">
    <property type="entry name" value="Ig-like_fold"/>
</dbReference>
<feature type="compositionally biased region" description="Low complexity" evidence="15">
    <location>
        <begin position="37"/>
        <end position="49"/>
    </location>
</feature>
<dbReference type="AlphaFoldDB" id="A0A182YDQ9"/>
<dbReference type="Gene3D" id="3.80.20.20">
    <property type="entry name" value="Receptor L-domain"/>
    <property type="match status" value="2"/>
</dbReference>
<keyword evidence="12" id="KW-0675">Receptor</keyword>
<evidence type="ECO:0000256" key="12">
    <source>
        <dbReference type="ARBA" id="ARBA00023170"/>
    </source>
</evidence>
<reference evidence="18" key="2">
    <citation type="submission" date="2020-05" db="UniProtKB">
        <authorList>
            <consortium name="EnsemblMetazoa"/>
        </authorList>
    </citation>
    <scope>IDENTIFICATION</scope>
    <source>
        <strain evidence="18">Indian</strain>
    </source>
</reference>
<keyword evidence="13" id="KW-0325">Glycoprotein</keyword>
<dbReference type="STRING" id="30069.A0A182YDQ9"/>
<feature type="region of interest" description="Disordered" evidence="15">
    <location>
        <begin position="32"/>
        <end position="64"/>
    </location>
</feature>
<dbReference type="VEuPathDB" id="VectorBase:ASTEI06595"/>
<keyword evidence="7" id="KW-0418">Kinase</keyword>
<organism evidence="18 19">
    <name type="scientific">Anopheles stephensi</name>
    <name type="common">Indo-Pakistan malaria mosquito</name>
    <dbReference type="NCBI Taxonomy" id="30069"/>
    <lineage>
        <taxon>Eukaryota</taxon>
        <taxon>Metazoa</taxon>
        <taxon>Ecdysozoa</taxon>
        <taxon>Arthropoda</taxon>
        <taxon>Hexapoda</taxon>
        <taxon>Insecta</taxon>
        <taxon>Pterygota</taxon>
        <taxon>Neoptera</taxon>
        <taxon>Endopterygota</taxon>
        <taxon>Diptera</taxon>
        <taxon>Nematocera</taxon>
        <taxon>Culicoidea</taxon>
        <taxon>Culicidae</taxon>
        <taxon>Anophelinae</taxon>
        <taxon>Anopheles</taxon>
    </lineage>
</organism>
<evidence type="ECO:0000256" key="7">
    <source>
        <dbReference type="ARBA" id="ARBA00022777"/>
    </source>
</evidence>
<name>A0A182YDQ9_ANOST</name>
<keyword evidence="9 16" id="KW-1133">Transmembrane helix</keyword>
<keyword evidence="17" id="KW-0732">Signal</keyword>
<dbReference type="Pfam" id="PF00757">
    <property type="entry name" value="Furin-like"/>
    <property type="match status" value="1"/>
</dbReference>
<evidence type="ECO:0000256" key="1">
    <source>
        <dbReference type="ARBA" id="ARBA00004479"/>
    </source>
</evidence>
<dbReference type="InterPro" id="IPR036116">
    <property type="entry name" value="FN3_sf"/>
</dbReference>
<feature type="signal peptide" evidence="17">
    <location>
        <begin position="1"/>
        <end position="23"/>
    </location>
</feature>
<dbReference type="CDD" id="cd00064">
    <property type="entry name" value="FU"/>
    <property type="match status" value="1"/>
</dbReference>
<evidence type="ECO:0000313" key="18">
    <source>
        <dbReference type="EnsemblMetazoa" id="ASTEI06595-PA"/>
    </source>
</evidence>
<dbReference type="GO" id="GO:0004714">
    <property type="term" value="F:transmembrane receptor protein tyrosine kinase activity"/>
    <property type="evidence" value="ECO:0007669"/>
    <property type="project" value="UniProtKB-EC"/>
</dbReference>
<dbReference type="GO" id="GO:0016020">
    <property type="term" value="C:membrane"/>
    <property type="evidence" value="ECO:0007669"/>
    <property type="project" value="UniProtKB-SubCell"/>
</dbReference>
<dbReference type="VEuPathDB" id="VectorBase:ASTE003561"/>
<keyword evidence="3" id="KW-0597">Phosphoprotein</keyword>
<evidence type="ECO:0000256" key="15">
    <source>
        <dbReference type="SAM" id="MobiDB-lite"/>
    </source>
</evidence>
<comment type="subcellular location">
    <subcellularLocation>
        <location evidence="1">Membrane</location>
        <topology evidence="1">Single-pass type I membrane protein</topology>
    </subcellularLocation>
</comment>
<dbReference type="InterPro" id="IPR050713">
    <property type="entry name" value="RTP_Phos/Ushers"/>
</dbReference>
<dbReference type="InterPro" id="IPR000494">
    <property type="entry name" value="Rcpt_L-dom"/>
</dbReference>
<evidence type="ECO:0000256" key="14">
    <source>
        <dbReference type="ARBA" id="ARBA00051243"/>
    </source>
</evidence>
<feature type="chain" id="PRO_5043478464" description="receptor protein-tyrosine kinase" evidence="17">
    <location>
        <begin position="24"/>
        <end position="1048"/>
    </location>
</feature>
<dbReference type="EnsemblMetazoa" id="ASTEI06595-RA">
    <property type="protein sequence ID" value="ASTEI06595-PA"/>
    <property type="gene ID" value="ASTEI06595"/>
</dbReference>
<dbReference type="InterPro" id="IPR006211">
    <property type="entry name" value="Furin-like_Cys-rich_dom"/>
</dbReference>
<dbReference type="PANTHER" id="PTHR46957:SF3">
    <property type="entry name" value="CYTOKINE RECEPTOR"/>
    <property type="match status" value="1"/>
</dbReference>
<dbReference type="CDD" id="cd00063">
    <property type="entry name" value="FN3"/>
    <property type="match status" value="1"/>
</dbReference>
<evidence type="ECO:0000256" key="10">
    <source>
        <dbReference type="ARBA" id="ARBA00023136"/>
    </source>
</evidence>
<evidence type="ECO:0000256" key="9">
    <source>
        <dbReference type="ARBA" id="ARBA00022989"/>
    </source>
</evidence>
<comment type="catalytic activity">
    <reaction evidence="14">
        <text>L-tyrosyl-[protein] + ATP = O-phospho-L-tyrosyl-[protein] + ADP + H(+)</text>
        <dbReference type="Rhea" id="RHEA:10596"/>
        <dbReference type="Rhea" id="RHEA-COMP:10136"/>
        <dbReference type="Rhea" id="RHEA-COMP:20101"/>
        <dbReference type="ChEBI" id="CHEBI:15378"/>
        <dbReference type="ChEBI" id="CHEBI:30616"/>
        <dbReference type="ChEBI" id="CHEBI:46858"/>
        <dbReference type="ChEBI" id="CHEBI:61978"/>
        <dbReference type="ChEBI" id="CHEBI:456216"/>
        <dbReference type="EC" id="2.7.10.1"/>
    </reaction>
</comment>
<evidence type="ECO:0000256" key="6">
    <source>
        <dbReference type="ARBA" id="ARBA00022741"/>
    </source>
</evidence>
<evidence type="ECO:0000256" key="11">
    <source>
        <dbReference type="ARBA" id="ARBA00023137"/>
    </source>
</evidence>
<keyword evidence="4" id="KW-0808">Transferase</keyword>